<evidence type="ECO:0000256" key="6">
    <source>
        <dbReference type="ARBA" id="ARBA00023136"/>
    </source>
</evidence>
<dbReference type="InterPro" id="IPR037066">
    <property type="entry name" value="Plug_dom_sf"/>
</dbReference>
<evidence type="ECO:0000313" key="15">
    <source>
        <dbReference type="Proteomes" id="UP000663400"/>
    </source>
</evidence>
<protein>
    <submittedName>
        <fullName evidence="14">TonB-dependent receptor</fullName>
    </submittedName>
</protein>
<dbReference type="InterPro" id="IPR039426">
    <property type="entry name" value="TonB-dep_rcpt-like"/>
</dbReference>
<comment type="subcellular location">
    <subcellularLocation>
        <location evidence="1 8">Cell outer membrane</location>
        <topology evidence="1 8">Multi-pass membrane protein</topology>
    </subcellularLocation>
</comment>
<keyword evidence="15" id="KW-1185">Reference proteome</keyword>
<dbReference type="Pfam" id="PF07715">
    <property type="entry name" value="Plug"/>
    <property type="match status" value="1"/>
</dbReference>
<dbReference type="InterPro" id="IPR000531">
    <property type="entry name" value="Beta-barrel_TonB"/>
</dbReference>
<keyword evidence="5 9" id="KW-0798">TonB box</keyword>
<evidence type="ECO:0000256" key="2">
    <source>
        <dbReference type="ARBA" id="ARBA00022448"/>
    </source>
</evidence>
<evidence type="ECO:0000259" key="13">
    <source>
        <dbReference type="Pfam" id="PF07715"/>
    </source>
</evidence>
<evidence type="ECO:0000256" key="10">
    <source>
        <dbReference type="SAM" id="MobiDB-lite"/>
    </source>
</evidence>
<feature type="domain" description="TonB-dependent receptor plug" evidence="13">
    <location>
        <begin position="63"/>
        <end position="174"/>
    </location>
</feature>
<dbReference type="PANTHER" id="PTHR47234">
    <property type="match status" value="1"/>
</dbReference>
<dbReference type="SUPFAM" id="SSF56935">
    <property type="entry name" value="Porins"/>
    <property type="match status" value="1"/>
</dbReference>
<dbReference type="Gene3D" id="2.40.170.20">
    <property type="entry name" value="TonB-dependent receptor, beta-barrel domain"/>
    <property type="match status" value="2"/>
</dbReference>
<accession>A0ABX7RHM0</accession>
<feature type="region of interest" description="Disordered" evidence="10">
    <location>
        <begin position="899"/>
        <end position="918"/>
    </location>
</feature>
<evidence type="ECO:0000256" key="8">
    <source>
        <dbReference type="PROSITE-ProRule" id="PRU01360"/>
    </source>
</evidence>
<evidence type="ECO:0000259" key="12">
    <source>
        <dbReference type="Pfam" id="PF00593"/>
    </source>
</evidence>
<dbReference type="Pfam" id="PF00593">
    <property type="entry name" value="TonB_dep_Rec_b-barrel"/>
    <property type="match status" value="1"/>
</dbReference>
<keyword evidence="2 8" id="KW-0813">Transport</keyword>
<evidence type="ECO:0000256" key="9">
    <source>
        <dbReference type="RuleBase" id="RU003357"/>
    </source>
</evidence>
<organism evidence="14 15">
    <name type="scientific">Lysobacter arenosi</name>
    <dbReference type="NCBI Taxonomy" id="2795387"/>
    <lineage>
        <taxon>Bacteria</taxon>
        <taxon>Pseudomonadati</taxon>
        <taxon>Pseudomonadota</taxon>
        <taxon>Gammaproteobacteria</taxon>
        <taxon>Lysobacterales</taxon>
        <taxon>Lysobacteraceae</taxon>
        <taxon>Lysobacter</taxon>
    </lineage>
</organism>
<feature type="signal peptide" evidence="11">
    <location>
        <begin position="1"/>
        <end position="37"/>
    </location>
</feature>
<evidence type="ECO:0000256" key="3">
    <source>
        <dbReference type="ARBA" id="ARBA00022452"/>
    </source>
</evidence>
<keyword evidence="4 8" id="KW-0812">Transmembrane</keyword>
<dbReference type="RefSeq" id="WP_207527139.1">
    <property type="nucleotide sequence ID" value="NZ_CP071517.1"/>
</dbReference>
<evidence type="ECO:0000256" key="1">
    <source>
        <dbReference type="ARBA" id="ARBA00004571"/>
    </source>
</evidence>
<evidence type="ECO:0000256" key="7">
    <source>
        <dbReference type="ARBA" id="ARBA00023237"/>
    </source>
</evidence>
<keyword evidence="3 8" id="KW-1134">Transmembrane beta strand</keyword>
<feature type="chain" id="PRO_5046248174" evidence="11">
    <location>
        <begin position="38"/>
        <end position="981"/>
    </location>
</feature>
<name>A0ABX7RHM0_9GAMM</name>
<dbReference type="InterPro" id="IPR012910">
    <property type="entry name" value="Plug_dom"/>
</dbReference>
<comment type="similarity">
    <text evidence="8 9">Belongs to the TonB-dependent receptor family.</text>
</comment>
<dbReference type="EMBL" id="CP071517">
    <property type="protein sequence ID" value="QSX76469.1"/>
    <property type="molecule type" value="Genomic_DNA"/>
</dbReference>
<keyword evidence="14" id="KW-0675">Receptor</keyword>
<keyword evidence="11" id="KW-0732">Signal</keyword>
<dbReference type="PROSITE" id="PS52016">
    <property type="entry name" value="TONB_DEPENDENT_REC_3"/>
    <property type="match status" value="1"/>
</dbReference>
<feature type="domain" description="TonB-dependent receptor-like beta-barrel" evidence="12">
    <location>
        <begin position="498"/>
        <end position="945"/>
    </location>
</feature>
<reference evidence="14 15" key="1">
    <citation type="submission" date="2021-02" db="EMBL/GenBank/DDBJ databases">
        <title>Lysobacter arenosi sp. nov., isolated from soil of gangwondo yeongwol, south Korea.</title>
        <authorList>
            <person name="Kim K.R."/>
            <person name="Kim K.H."/>
            <person name="Jeon C.O."/>
        </authorList>
    </citation>
    <scope>NUCLEOTIDE SEQUENCE [LARGE SCALE GENOMIC DNA]</scope>
    <source>
        <strain evidence="14 15">R7</strain>
    </source>
</reference>
<proteinExistence type="inferred from homology"/>
<gene>
    <name evidence="14" type="ORF">HIV01_008355</name>
</gene>
<evidence type="ECO:0000256" key="5">
    <source>
        <dbReference type="ARBA" id="ARBA00023077"/>
    </source>
</evidence>
<keyword evidence="7 8" id="KW-0998">Cell outer membrane</keyword>
<sequence length="981" mass="106377">MSPCHSRPSLRRAPLPASITLALLPALAGAQEAPAQAGPATEDTTTTLDRIEVTGSRIKRADIETSQPIFSLSRDEIQAQGLTSIGDVIQNITANGSTLNSAFNNAGNGETRVSLRNLGSNRTLVLVNGRRWVGGTGLGGAVDLNTIPTAAVERIEVLKDGASTIYGSDAIAGVVNVILRKDFDGAEANAYLGQYDKGDGFRQSYDVLIGSRSDRWSTMLGVGYVKEEPVMAGDRPQSAVPVFGAIPGTGGSFSPPDGNFSFFRPPVDENDPGPFFTQPNDDYGFFVPTPGVGLGFRPNAGLADNYNFAPDNYLITPQERVSLFGSGTLEITDEIRFRTTITYNQRKSEQLLAAVPLAFDASSGDPEFISADSIYNPYGRDVNEIFRRMAETGGRSFNQDVRTFAFDGGFEGTFDIGERFFDWEAGYFYGDNKANNTTNGLFQISKVVNAIGPSMIDATGTPICVSVPGDASTVIDGCVPMNLLGGAGTLTQDMIDYATFTAHDEFYYKQKTYYANVGGDLFDLPGGALGFSFGLEHRTEFGYDEPDGLINSGDTTGNARTATRGGYKLDEAYLELAIPVLADVPFARLLDFSLATRYSDYSNFGDTLNSKFGFRWKPIDDLMIRGNWSEGFRAPSISELFAGQADSFPAITDPCAGSLQGTPNNDIPAGCAGIPQYNQNNPQIRITVGGNPDLQPELSTSKTLGFVYSPGFVQGLDISLDWWQVEIDDAIFLQTGQAILDNCYRNGTDAACALISRTSSGQVSDLLSIPSNIGTIDTEGYDFTVSYRLPETSWGKFAFVWDTAYTSDLFIDVNGDGVYSPDQLNGESGNNVGEYFGSTFTNNWRIRSNLSARWDKGDYGATWYVRYYSPQDELCVGTPNVPAAQIERLCSDPNRFTNLDGDDPDLAPDGPAARPENNIPSATYHDLTVYWNAPWNARVTLGVNNAFDRDPPIAITAFANSIDPAYEIGGRFFYMTYSQKF</sequence>
<dbReference type="Gene3D" id="2.170.130.10">
    <property type="entry name" value="TonB-dependent receptor, plug domain"/>
    <property type="match status" value="1"/>
</dbReference>
<dbReference type="InterPro" id="IPR036942">
    <property type="entry name" value="Beta-barrel_TonB_sf"/>
</dbReference>
<dbReference type="Proteomes" id="UP000663400">
    <property type="component" value="Chromosome"/>
</dbReference>
<evidence type="ECO:0000256" key="4">
    <source>
        <dbReference type="ARBA" id="ARBA00022692"/>
    </source>
</evidence>
<keyword evidence="6 8" id="KW-0472">Membrane</keyword>
<evidence type="ECO:0000256" key="11">
    <source>
        <dbReference type="SAM" id="SignalP"/>
    </source>
</evidence>
<evidence type="ECO:0000313" key="14">
    <source>
        <dbReference type="EMBL" id="QSX76469.1"/>
    </source>
</evidence>
<dbReference type="PANTHER" id="PTHR47234:SF2">
    <property type="entry name" value="TONB-DEPENDENT RECEPTOR"/>
    <property type="match status" value="1"/>
</dbReference>